<dbReference type="InterPro" id="IPR002999">
    <property type="entry name" value="Tudor"/>
</dbReference>
<dbReference type="InterPro" id="IPR035437">
    <property type="entry name" value="SNase_OB-fold_sf"/>
</dbReference>
<evidence type="ECO:0000259" key="1">
    <source>
        <dbReference type="PROSITE" id="PS50304"/>
    </source>
</evidence>
<feature type="domain" description="Tudor" evidence="1">
    <location>
        <begin position="305"/>
        <end position="363"/>
    </location>
</feature>
<dbReference type="InterPro" id="IPR050621">
    <property type="entry name" value="Tudor_domain_containing"/>
</dbReference>
<dbReference type="SUPFAM" id="SSF63748">
    <property type="entry name" value="Tudor/PWWP/MBT"/>
    <property type="match status" value="2"/>
</dbReference>
<name>A0ABV0PHY6_9TELE</name>
<dbReference type="PROSITE" id="PS50304">
    <property type="entry name" value="TUDOR"/>
    <property type="match status" value="2"/>
</dbReference>
<dbReference type="Proteomes" id="UP001476798">
    <property type="component" value="Unassembled WGS sequence"/>
</dbReference>
<evidence type="ECO:0000313" key="2">
    <source>
        <dbReference type="EMBL" id="MEQ2183105.1"/>
    </source>
</evidence>
<proteinExistence type="predicted"/>
<protein>
    <recommendedName>
        <fullName evidence="1">Tudor domain-containing protein</fullName>
    </recommendedName>
</protein>
<gene>
    <name evidence="2" type="ORF">GOODEAATRI_029205</name>
</gene>
<organism evidence="2 3">
    <name type="scientific">Goodea atripinnis</name>
    <dbReference type="NCBI Taxonomy" id="208336"/>
    <lineage>
        <taxon>Eukaryota</taxon>
        <taxon>Metazoa</taxon>
        <taxon>Chordata</taxon>
        <taxon>Craniata</taxon>
        <taxon>Vertebrata</taxon>
        <taxon>Euteleostomi</taxon>
        <taxon>Actinopterygii</taxon>
        <taxon>Neopterygii</taxon>
        <taxon>Teleostei</taxon>
        <taxon>Neoteleostei</taxon>
        <taxon>Acanthomorphata</taxon>
        <taxon>Ovalentaria</taxon>
        <taxon>Atherinomorphae</taxon>
        <taxon>Cyprinodontiformes</taxon>
        <taxon>Goodeidae</taxon>
        <taxon>Goodea</taxon>
    </lineage>
</organism>
<dbReference type="SMART" id="SM00333">
    <property type="entry name" value="TUDOR"/>
    <property type="match status" value="2"/>
</dbReference>
<evidence type="ECO:0000313" key="3">
    <source>
        <dbReference type="Proteomes" id="UP001476798"/>
    </source>
</evidence>
<dbReference type="Gene3D" id="2.40.50.90">
    <property type="match status" value="2"/>
</dbReference>
<dbReference type="EMBL" id="JAHRIO010074212">
    <property type="protein sequence ID" value="MEQ2183105.1"/>
    <property type="molecule type" value="Genomic_DNA"/>
</dbReference>
<dbReference type="PANTHER" id="PTHR22948:SF29">
    <property type="entry name" value="FI02030P-RELATED"/>
    <property type="match status" value="1"/>
</dbReference>
<dbReference type="PANTHER" id="PTHR22948">
    <property type="entry name" value="TUDOR DOMAIN CONTAINING PROTEIN"/>
    <property type="match status" value="1"/>
</dbReference>
<reference evidence="2 3" key="1">
    <citation type="submission" date="2021-06" db="EMBL/GenBank/DDBJ databases">
        <authorList>
            <person name="Palmer J.M."/>
        </authorList>
    </citation>
    <scope>NUCLEOTIDE SEQUENCE [LARGE SCALE GENOMIC DNA]</scope>
    <source>
        <strain evidence="2 3">GA_2019</strain>
        <tissue evidence="2">Muscle</tissue>
    </source>
</reference>
<dbReference type="Gene3D" id="2.30.30.140">
    <property type="match status" value="2"/>
</dbReference>
<sequence>MEYIQSASDSLPKHLAESCDLYKWPNISQNMTVDVYASSIAGPHYFWCQHANTEDLDKVSSLAKEAAQGQDVIPPENLKPGTPCLALFSEDNQWYRAQVTSKADKTVHVMFVDYGNECDVEQKYVRLLPQNLLEMVPQAFLCCLDGFMESSGSWDEKVYDDFYNLIVDKPLKVTVAAMENYSEIAVPQHSVTVECDKIEVNKVIQKYWKSFSSEHCGDVAQTNTSSHNFQNSNNTHNLDASKEMSTSMYKQPEMSRSKTEMVYASCIAEPTFFWCQFANTEDLCKVSQLAQEAGEAQQDVTFPQRIGPGSHCLALFPDDKLWYRALIVQKGGKTLHVLFVDYGNESDIDIQDIRPLPQNLLEQAPQAFLCRLFGFDESKGSWDDQAYDFFYNLLIEKPLKLQVFSVESHSEIPVPQYSVEIECKGVSINASLLQHWKLKENVL</sequence>
<comment type="caution">
    <text evidence="2">The sequence shown here is derived from an EMBL/GenBank/DDBJ whole genome shotgun (WGS) entry which is preliminary data.</text>
</comment>
<keyword evidence="3" id="KW-1185">Reference proteome</keyword>
<feature type="domain" description="Tudor" evidence="1">
    <location>
        <begin position="77"/>
        <end position="135"/>
    </location>
</feature>
<dbReference type="Pfam" id="PF00567">
    <property type="entry name" value="TUDOR"/>
    <property type="match status" value="2"/>
</dbReference>
<accession>A0ABV0PHY6</accession>